<accession>A0AAV4Y634</accession>
<evidence type="ECO:0008006" key="3">
    <source>
        <dbReference type="Google" id="ProtNLM"/>
    </source>
</evidence>
<organism evidence="1 2">
    <name type="scientific">Caerostris extrusa</name>
    <name type="common">Bark spider</name>
    <name type="synonym">Caerostris bankana</name>
    <dbReference type="NCBI Taxonomy" id="172846"/>
    <lineage>
        <taxon>Eukaryota</taxon>
        <taxon>Metazoa</taxon>
        <taxon>Ecdysozoa</taxon>
        <taxon>Arthropoda</taxon>
        <taxon>Chelicerata</taxon>
        <taxon>Arachnida</taxon>
        <taxon>Araneae</taxon>
        <taxon>Araneomorphae</taxon>
        <taxon>Entelegynae</taxon>
        <taxon>Araneoidea</taxon>
        <taxon>Araneidae</taxon>
        <taxon>Caerostris</taxon>
    </lineage>
</organism>
<protein>
    <recommendedName>
        <fullName evidence="3">Ig-like domain-containing protein</fullName>
    </recommendedName>
</protein>
<name>A0AAV4Y634_CAEEX</name>
<dbReference type="InterPro" id="IPR036179">
    <property type="entry name" value="Ig-like_dom_sf"/>
</dbReference>
<evidence type="ECO:0000313" key="1">
    <source>
        <dbReference type="EMBL" id="GIZ02803.1"/>
    </source>
</evidence>
<evidence type="ECO:0000313" key="2">
    <source>
        <dbReference type="Proteomes" id="UP001054945"/>
    </source>
</evidence>
<dbReference type="Proteomes" id="UP001054945">
    <property type="component" value="Unassembled WGS sequence"/>
</dbReference>
<dbReference type="SUPFAM" id="SSF48726">
    <property type="entry name" value="Immunoglobulin"/>
    <property type="match status" value="1"/>
</dbReference>
<gene>
    <name evidence="1" type="ORF">CEXT_737701</name>
</gene>
<comment type="caution">
    <text evidence="1">The sequence shown here is derived from an EMBL/GenBank/DDBJ whole genome shotgun (WGS) entry which is preliminary data.</text>
</comment>
<dbReference type="AlphaFoldDB" id="A0AAV4Y634"/>
<keyword evidence="2" id="KW-1185">Reference proteome</keyword>
<dbReference type="Gene3D" id="2.60.40.10">
    <property type="entry name" value="Immunoglobulins"/>
    <property type="match status" value="1"/>
</dbReference>
<reference evidence="1 2" key="1">
    <citation type="submission" date="2021-06" db="EMBL/GenBank/DDBJ databases">
        <title>Caerostris extrusa draft genome.</title>
        <authorList>
            <person name="Kono N."/>
            <person name="Arakawa K."/>
        </authorList>
    </citation>
    <scope>NUCLEOTIDE SEQUENCE [LARGE SCALE GENOMIC DNA]</scope>
</reference>
<proteinExistence type="predicted"/>
<sequence length="113" mass="12987">MTEDKSLILTCCTTMAILKEKKSNNDNEMFSQNDIPICSGGYFEVSCYVASINGRELPFNERQQVNMNGSFFLKDVTRETDEGTYTCTAVNKQKERAQKDLHIRVMSKVTHRY</sequence>
<dbReference type="EMBL" id="BPLR01001508">
    <property type="protein sequence ID" value="GIZ02803.1"/>
    <property type="molecule type" value="Genomic_DNA"/>
</dbReference>
<dbReference type="InterPro" id="IPR013783">
    <property type="entry name" value="Ig-like_fold"/>
</dbReference>